<dbReference type="InterPro" id="IPR036942">
    <property type="entry name" value="Beta-barrel_TonB_sf"/>
</dbReference>
<keyword evidence="14" id="KW-1185">Reference proteome</keyword>
<dbReference type="InterPro" id="IPR039426">
    <property type="entry name" value="TonB-dep_rcpt-like"/>
</dbReference>
<dbReference type="Gene3D" id="2.170.130.10">
    <property type="entry name" value="TonB-dependent receptor, plug domain"/>
    <property type="match status" value="1"/>
</dbReference>
<dbReference type="InterPro" id="IPR037066">
    <property type="entry name" value="Plug_dom_sf"/>
</dbReference>
<feature type="signal peptide" evidence="10">
    <location>
        <begin position="1"/>
        <end position="26"/>
    </location>
</feature>
<dbReference type="eggNOG" id="COG1629">
    <property type="taxonomic scope" value="Bacteria"/>
</dbReference>
<dbReference type="eggNOG" id="COG4771">
    <property type="taxonomic scope" value="Bacteria"/>
</dbReference>
<accession>A8GZJ5</accession>
<evidence type="ECO:0000313" key="13">
    <source>
        <dbReference type="EMBL" id="ABV85732.1"/>
    </source>
</evidence>
<dbReference type="PROSITE" id="PS52016">
    <property type="entry name" value="TONB_DEPENDENT_REC_3"/>
    <property type="match status" value="1"/>
</dbReference>
<feature type="domain" description="TonB-dependent receptor plug" evidence="12">
    <location>
        <begin position="50"/>
        <end position="162"/>
    </location>
</feature>
<gene>
    <name evidence="13" type="ordered locus">Spea_0404</name>
</gene>
<keyword evidence="2 8" id="KW-0813">Transport</keyword>
<dbReference type="Gene3D" id="2.40.170.20">
    <property type="entry name" value="TonB-dependent receptor, beta-barrel domain"/>
    <property type="match status" value="1"/>
</dbReference>
<evidence type="ECO:0000256" key="1">
    <source>
        <dbReference type="ARBA" id="ARBA00004571"/>
    </source>
</evidence>
<evidence type="ECO:0000259" key="12">
    <source>
        <dbReference type="Pfam" id="PF07715"/>
    </source>
</evidence>
<evidence type="ECO:0000256" key="4">
    <source>
        <dbReference type="ARBA" id="ARBA00022692"/>
    </source>
</evidence>
<dbReference type="InterPro" id="IPR000531">
    <property type="entry name" value="Beta-barrel_TonB"/>
</dbReference>
<dbReference type="KEGG" id="spl:Spea_0404"/>
<keyword evidence="10" id="KW-0732">Signal</keyword>
<keyword evidence="5 9" id="KW-0798">TonB box</keyword>
<evidence type="ECO:0000256" key="5">
    <source>
        <dbReference type="ARBA" id="ARBA00023077"/>
    </source>
</evidence>
<comment type="similarity">
    <text evidence="8 9">Belongs to the TonB-dependent receptor family.</text>
</comment>
<dbReference type="RefSeq" id="WP_012153671.1">
    <property type="nucleotide sequence ID" value="NC_009901.1"/>
</dbReference>
<evidence type="ECO:0000256" key="9">
    <source>
        <dbReference type="RuleBase" id="RU003357"/>
    </source>
</evidence>
<sequence length="896" mass="97709">MKFNKVAKFISLACGGVMALSAPVYAAETEEDSVERIEVTGSRLKRVDMEGATPVTTITAEDMAVAGFSTVGDALRSSTLNSFGSYGGTANNSWSSQATIQLKGASASDTLVLLDGQRMAKSPVLGGAAANINTIPTSAIERIEILSDGASAIYGTDAVAGVVNVILKKSFEGIEFKARAEETEAEGGDNHSFSFTGGLNSENGNLVFTMEHYKKDKILMSDRPYTAAHVRDGEDPTDFRSWVGLSQTGRTLDMGPNGGWAYQAPFSNTDRTCADVYGDNFIGPLSDSKYAGETACAYNYTNAAALDVDRERTNTLINYGYDITDDIKLTARAYWAANKTIDQSAPVPGYIYFPDAMPAYTTAEGLDLVATPEDARMLYRYDTAGNRVRENHDNMYDILIGLEGTTEYVDWDFAATYNRYDNFVWGTGYELKGASTDLVGAWDDATNSFVGWDPRDPNSVAPSGGMANFDMRQTASYAELSGGAGFDLFELDSGTAAMYVGASYREESLDSKVDALSEAGLIKGASGGSGGEGERDIKAIFAEMTIPLLDNLELNLAARYDDYSDFGDTFNPQVSIRYNLFEPLLLRASWGTGFKAPSLSQLNQTPSEGWNDITNYMQCYEETGVVDGCTIENSIPVYVDKNENLGPEESESYNLGMVWDITDNINMTVDYWVLDTDNLIGQIGNDELVYTQAKLWEAADAMGVARPDISVVYPGTSISQNSSGKLTEMDNVLQNFGTAEREGIDTNIAATFETGVGEFKLGLAWSHYIKYTDSAPIGGELVVSRNWAGSSGTPDDRVSFSTNYIFADDHSLFYKADYIDGQTTYDINDDGSKYEIDSLIYHTITYSYMMPWNNSISIGVNNLTDEEPAFEQNGDYSSSLYDIMGRSYWVSFSQSF</sequence>
<dbReference type="STRING" id="398579.Spea_0404"/>
<evidence type="ECO:0000256" key="7">
    <source>
        <dbReference type="ARBA" id="ARBA00023237"/>
    </source>
</evidence>
<evidence type="ECO:0000313" key="14">
    <source>
        <dbReference type="Proteomes" id="UP000002608"/>
    </source>
</evidence>
<comment type="subcellular location">
    <subcellularLocation>
        <location evidence="1 8">Cell outer membrane</location>
        <topology evidence="1 8">Multi-pass membrane protein</topology>
    </subcellularLocation>
</comment>
<dbReference type="Pfam" id="PF00593">
    <property type="entry name" value="TonB_dep_Rec_b-barrel"/>
    <property type="match status" value="1"/>
</dbReference>
<reference evidence="13 14" key="1">
    <citation type="submission" date="2007-10" db="EMBL/GenBank/DDBJ databases">
        <title>Complete sequence of Shewanella pealeana ATCC 700345.</title>
        <authorList>
            <consortium name="US DOE Joint Genome Institute"/>
            <person name="Copeland A."/>
            <person name="Lucas S."/>
            <person name="Lapidus A."/>
            <person name="Barry K."/>
            <person name="Glavina del Rio T."/>
            <person name="Dalin E."/>
            <person name="Tice H."/>
            <person name="Pitluck S."/>
            <person name="Chertkov O."/>
            <person name="Brettin T."/>
            <person name="Bruce D."/>
            <person name="Detter J.C."/>
            <person name="Han C."/>
            <person name="Schmutz J."/>
            <person name="Larimer F."/>
            <person name="Land M."/>
            <person name="Hauser L."/>
            <person name="Kyrpides N."/>
            <person name="Kim E."/>
            <person name="Zhao J.-S.Z."/>
            <person name="Manno D."/>
            <person name="Hawari J."/>
            <person name="Richardson P."/>
        </authorList>
    </citation>
    <scope>NUCLEOTIDE SEQUENCE [LARGE SCALE GENOMIC DNA]</scope>
    <source>
        <strain evidence="14">ATCC 700345 / ANG-SQ1</strain>
    </source>
</reference>
<feature type="domain" description="TonB-dependent receptor-like beta-barrel" evidence="11">
    <location>
        <begin position="380"/>
        <end position="863"/>
    </location>
</feature>
<dbReference type="GO" id="GO:0009279">
    <property type="term" value="C:cell outer membrane"/>
    <property type="evidence" value="ECO:0007669"/>
    <property type="project" value="UniProtKB-SubCell"/>
</dbReference>
<keyword evidence="4 8" id="KW-0812">Transmembrane</keyword>
<keyword evidence="13" id="KW-0675">Receptor</keyword>
<evidence type="ECO:0000256" key="2">
    <source>
        <dbReference type="ARBA" id="ARBA00022448"/>
    </source>
</evidence>
<evidence type="ECO:0000256" key="8">
    <source>
        <dbReference type="PROSITE-ProRule" id="PRU01360"/>
    </source>
</evidence>
<feature type="chain" id="PRO_5002722152" evidence="10">
    <location>
        <begin position="27"/>
        <end position="896"/>
    </location>
</feature>
<keyword evidence="3 8" id="KW-1134">Transmembrane beta strand</keyword>
<dbReference type="EMBL" id="CP000851">
    <property type="protein sequence ID" value="ABV85732.1"/>
    <property type="molecule type" value="Genomic_DNA"/>
</dbReference>
<dbReference type="Pfam" id="PF07715">
    <property type="entry name" value="Plug"/>
    <property type="match status" value="1"/>
</dbReference>
<keyword evidence="6 8" id="KW-0472">Membrane</keyword>
<dbReference type="InterPro" id="IPR012910">
    <property type="entry name" value="Plug_dom"/>
</dbReference>
<dbReference type="CDD" id="cd01347">
    <property type="entry name" value="ligand_gated_channel"/>
    <property type="match status" value="1"/>
</dbReference>
<dbReference type="PANTHER" id="PTHR47234">
    <property type="match status" value="1"/>
</dbReference>
<protein>
    <submittedName>
        <fullName evidence="13">TonB-dependent receptor</fullName>
    </submittedName>
</protein>
<evidence type="ECO:0000256" key="10">
    <source>
        <dbReference type="SAM" id="SignalP"/>
    </source>
</evidence>
<dbReference type="OrthoDB" id="176248at2"/>
<dbReference type="AlphaFoldDB" id="A8GZJ5"/>
<name>A8GZJ5_SHEPA</name>
<dbReference type="PANTHER" id="PTHR47234:SF2">
    <property type="entry name" value="TONB-DEPENDENT RECEPTOR"/>
    <property type="match status" value="1"/>
</dbReference>
<evidence type="ECO:0000256" key="6">
    <source>
        <dbReference type="ARBA" id="ARBA00023136"/>
    </source>
</evidence>
<keyword evidence="7 8" id="KW-0998">Cell outer membrane</keyword>
<evidence type="ECO:0000259" key="11">
    <source>
        <dbReference type="Pfam" id="PF00593"/>
    </source>
</evidence>
<dbReference type="SUPFAM" id="SSF56935">
    <property type="entry name" value="Porins"/>
    <property type="match status" value="1"/>
</dbReference>
<organism evidence="13 14">
    <name type="scientific">Shewanella pealeana (strain ATCC 700345 / ANG-SQ1)</name>
    <dbReference type="NCBI Taxonomy" id="398579"/>
    <lineage>
        <taxon>Bacteria</taxon>
        <taxon>Pseudomonadati</taxon>
        <taxon>Pseudomonadota</taxon>
        <taxon>Gammaproteobacteria</taxon>
        <taxon>Alteromonadales</taxon>
        <taxon>Shewanellaceae</taxon>
        <taxon>Shewanella</taxon>
    </lineage>
</organism>
<evidence type="ECO:0000256" key="3">
    <source>
        <dbReference type="ARBA" id="ARBA00022452"/>
    </source>
</evidence>
<proteinExistence type="inferred from homology"/>
<dbReference type="HOGENOM" id="CLU_010745_0_1_6"/>
<dbReference type="Proteomes" id="UP000002608">
    <property type="component" value="Chromosome"/>
</dbReference>